<accession>A0A3A4R3R7</accession>
<evidence type="ECO:0000313" key="2">
    <source>
        <dbReference type="Proteomes" id="UP000266426"/>
    </source>
</evidence>
<evidence type="ECO:0000313" key="1">
    <source>
        <dbReference type="EMBL" id="RJP60744.1"/>
    </source>
</evidence>
<proteinExistence type="predicted"/>
<dbReference type="EMBL" id="QZJZ01000023">
    <property type="protein sequence ID" value="RJP60744.1"/>
    <property type="molecule type" value="Genomic_DNA"/>
</dbReference>
<reference evidence="1 2" key="1">
    <citation type="journal article" date="2017" name="ISME J.">
        <title>Energy and carbon metabolisms in a deep terrestrial subsurface fluid microbial community.</title>
        <authorList>
            <person name="Momper L."/>
            <person name="Jungbluth S.P."/>
            <person name="Lee M.D."/>
            <person name="Amend J.P."/>
        </authorList>
    </citation>
    <scope>NUCLEOTIDE SEQUENCE [LARGE SCALE GENOMIC DNA]</scope>
    <source>
        <strain evidence="1">SURF_26</strain>
    </source>
</reference>
<organism evidence="1 2">
    <name type="scientific">Candidatus Auribacter fodinae</name>
    <dbReference type="NCBI Taxonomy" id="2093366"/>
    <lineage>
        <taxon>Bacteria</taxon>
        <taxon>Pseudomonadati</taxon>
        <taxon>Candidatus Auribacterota</taxon>
        <taxon>Candidatus Auribacteria</taxon>
        <taxon>Candidatus Auribacterales</taxon>
        <taxon>Candidatus Auribacteraceae</taxon>
        <taxon>Candidatus Auribacter</taxon>
    </lineage>
</organism>
<name>A0A3A4R3R7_9BACT</name>
<protein>
    <submittedName>
        <fullName evidence="1">Uncharacterized protein</fullName>
    </submittedName>
</protein>
<gene>
    <name evidence="1" type="ORF">C4541_03525</name>
</gene>
<sequence length="493" mass="56179">MHILKNTVNKPELTYEQLLNKIACESKSIQNDLENWIDQQELNDARIADLDVAVDGLWASYGADKSDDSHFLNFYKRMFSFDTALALYAAVLRDIRAQSFDRSKRAVNVVMKLLRAEKKIGGVPLLHFSYNTYNDRYIDPYIVTGPNLWLFKALFAYMLHSGDLTHYDEILGFVICALFSLQVLNSDENGFGCIRAGYKHNDKTESYGYDIFRECSAVDILKTPVPLIVLEHNAVYIDLLRLMTAVIDTHSPSQYLREELLIRHNLTMQAIERLSSSAEDSISWPAAIYLNSKIDNYDSSRVIDHYTWLAASFIGVDNTVPWKSINVIIKEFVSSITSLDIKQGSKIVSYPFGDKKEVKGLPFFSLTHQELFITLSVQDKESLRSIIQTDTTAIGIIFLTAFLRNSTDRDRNDRAIKLIKDLNSGLRNIYDKYLRIHHGFPSGMPFSSKNILNYFNTMPSLTASVSYFIALEVMRTGYAYFLSVPVPAGFIRT</sequence>
<comment type="caution">
    <text evidence="1">The sequence shown here is derived from an EMBL/GenBank/DDBJ whole genome shotgun (WGS) entry which is preliminary data.</text>
</comment>
<dbReference type="Proteomes" id="UP000266426">
    <property type="component" value="Unassembled WGS sequence"/>
</dbReference>
<dbReference type="AlphaFoldDB" id="A0A3A4R3R7"/>